<feature type="region of interest" description="Disordered" evidence="1">
    <location>
        <begin position="857"/>
        <end position="886"/>
    </location>
</feature>
<dbReference type="CDD" id="cd18809">
    <property type="entry name" value="SF1_C_RecD"/>
    <property type="match status" value="1"/>
</dbReference>
<organism evidence="3 4">
    <name type="scientific">Agrobacterium genomosp. 2 str. CFBP 5494</name>
    <dbReference type="NCBI Taxonomy" id="1183436"/>
    <lineage>
        <taxon>Bacteria</taxon>
        <taxon>Pseudomonadati</taxon>
        <taxon>Pseudomonadota</taxon>
        <taxon>Alphaproteobacteria</taxon>
        <taxon>Hyphomicrobiales</taxon>
        <taxon>Rhizobiaceae</taxon>
        <taxon>Rhizobium/Agrobacterium group</taxon>
        <taxon>Agrobacterium</taxon>
        <taxon>Agrobacterium tumefaciens complex</taxon>
    </lineage>
</organism>
<reference evidence="3 4" key="1">
    <citation type="submission" date="2016-01" db="EMBL/GenBank/DDBJ databases">
        <authorList>
            <person name="Regsiter A."/>
            <person name="william w."/>
        </authorList>
    </citation>
    <scope>NUCLEOTIDE SEQUENCE [LARGE SCALE GENOMIC DNA]</scope>
    <source>
        <strain evidence="3 4">CFBP 5494</strain>
    </source>
</reference>
<evidence type="ECO:0000313" key="3">
    <source>
        <dbReference type="EMBL" id="CUW92121.1"/>
    </source>
</evidence>
<dbReference type="SUPFAM" id="SSF52540">
    <property type="entry name" value="P-loop containing nucleoside triphosphate hydrolases"/>
    <property type="match status" value="2"/>
</dbReference>
<dbReference type="Pfam" id="PF08751">
    <property type="entry name" value="TrwC"/>
    <property type="match status" value="1"/>
</dbReference>
<dbReference type="NCBIfam" id="NF041492">
    <property type="entry name" value="MobF"/>
    <property type="match status" value="1"/>
</dbReference>
<dbReference type="Gene3D" id="2.30.30.940">
    <property type="match status" value="1"/>
</dbReference>
<dbReference type="InterPro" id="IPR014862">
    <property type="entry name" value="TrwC"/>
</dbReference>
<dbReference type="Pfam" id="PF13604">
    <property type="entry name" value="AAA_30"/>
    <property type="match status" value="1"/>
</dbReference>
<dbReference type="AlphaFoldDB" id="A0A9W5B1I9"/>
<dbReference type="Gene3D" id="3.40.50.300">
    <property type="entry name" value="P-loop containing nucleotide triphosphate hydrolases"/>
    <property type="match status" value="2"/>
</dbReference>
<protein>
    <submittedName>
        <fullName evidence="3">ATP-dependent exoDNAse</fullName>
    </submittedName>
</protein>
<comment type="caution">
    <text evidence="3">The sequence shown here is derived from an EMBL/GenBank/DDBJ whole genome shotgun (WGS) entry which is preliminary data.</text>
</comment>
<evidence type="ECO:0000256" key="1">
    <source>
        <dbReference type="SAM" id="MobiDB-lite"/>
    </source>
</evidence>
<proteinExistence type="predicted"/>
<gene>
    <name evidence="3" type="ORF">AGR2A_Cc30194</name>
</gene>
<feature type="domain" description="TrwC relaxase" evidence="2">
    <location>
        <begin position="10"/>
        <end position="293"/>
    </location>
</feature>
<evidence type="ECO:0000313" key="4">
    <source>
        <dbReference type="Proteomes" id="UP000191933"/>
    </source>
</evidence>
<dbReference type="RefSeq" id="WP_072493916.1">
    <property type="nucleotide sequence ID" value="NZ_LT009718.1"/>
</dbReference>
<dbReference type="Proteomes" id="UP000191933">
    <property type="component" value="Unassembled WGS sequence"/>
</dbReference>
<evidence type="ECO:0000259" key="2">
    <source>
        <dbReference type="Pfam" id="PF08751"/>
    </source>
</evidence>
<accession>A0A9W5B1I9</accession>
<dbReference type="EMBL" id="FBVY01000014">
    <property type="protein sequence ID" value="CUW92121.1"/>
    <property type="molecule type" value="Genomic_DNA"/>
</dbReference>
<name>A0A9W5B1I9_9HYPH</name>
<dbReference type="InterPro" id="IPR027417">
    <property type="entry name" value="P-loop_NTPase"/>
</dbReference>
<keyword evidence="4" id="KW-1185">Reference proteome</keyword>
<sequence>MVATWTPAANAGYYSRQTGYYAKGGGVEPRGVWCAPTGDHGLTDGALVNADLFERLFAGKDANGRSLVTNGGGRLDRVPAFDITLSAPRSVSLVWALGDQQTRQAIEAAHAKAVRQTLELLEREAAFARRGRGGERIERVALTAALFRHGESRPAEHADGVIFADPNLHTHCVVLNLATRGDGSVGALHSTVLRDWKMAAGAVYHAALAAGVMDAGPTLDRIGRNGIFEVAGIGDDAIQYFSARRQEIVEELAQAGVESGNAAALAAVVARTTRAAKTAGTASREDAWSAAARRIGFDLEASVSMTAEPGADGQPPETLLAERLAALPARLTETRSVLDRRDLFRAVGEALVGTGFGAERVELEIDRLLANGLFIEIGRDRLGLPRYSTPEMIRIERDVAEMAAAAAIAQAYVVSNTMLVEECRRKGLSEEQTAAAIEAGRPVMISVIEGAPGTGKSTLLSPVVRCWKSSGYRVVGAATAWRVANALRDDLAIEARATASWLARSQQGKPFLDDRTVLIVDEAGLLSSREMHALLTEARKARAKVLLVGDRDQLQAIGAGSGLRLVAHAVDTAKVTMIVRQHERWAREAVTAFGEGDAKAALNAFAERGLLKEVDGQAAAIRAAVDRVEDVLLGAHPESALILARTNAEVAAIGHEVRGRLRDHGMVTGGDVTVTAVTPSGHATGLLLACGDRIRFLARNNDLGVVNGTVGTITNMFMTDEGVSAQPSGAIMIEARIEERTVRFSTADIADEQGRARLGWAYASTLYGAQGMTVDKASVLLTPAFDRHDIYVAASRARKETALIVDRTRIDAEMREGTNALGEPDPDRRREWLAERLAARHVKETTLDVAVAFGSAANAKEQEVPPPPTSLTRATRSAGREIDHAL</sequence>
<dbReference type="SUPFAM" id="SSF55464">
    <property type="entry name" value="Origin of replication-binding domain, RBD-like"/>
    <property type="match status" value="1"/>
</dbReference>